<dbReference type="KEGG" id="fes:HER31_01420"/>
<dbReference type="Gene3D" id="3.50.50.60">
    <property type="entry name" value="FAD/NAD(P)-binding domain"/>
    <property type="match status" value="1"/>
</dbReference>
<evidence type="ECO:0000313" key="3">
    <source>
        <dbReference type="Proteomes" id="UP000501602"/>
    </source>
</evidence>
<dbReference type="RefSeq" id="WP_168658938.1">
    <property type="nucleotide sequence ID" value="NZ_CP051180.1"/>
</dbReference>
<dbReference type="EMBL" id="CP051180">
    <property type="protein sequence ID" value="QIZ75677.1"/>
    <property type="molecule type" value="Genomic_DNA"/>
</dbReference>
<dbReference type="SUPFAM" id="SSF51905">
    <property type="entry name" value="FAD/NAD(P)-binding domain"/>
    <property type="match status" value="1"/>
</dbReference>
<evidence type="ECO:0000259" key="1">
    <source>
        <dbReference type="Pfam" id="PF01593"/>
    </source>
</evidence>
<organism evidence="2 3">
    <name type="scientific">Ferrimonas lipolytica</name>
    <dbReference type="NCBI Taxonomy" id="2724191"/>
    <lineage>
        <taxon>Bacteria</taxon>
        <taxon>Pseudomonadati</taxon>
        <taxon>Pseudomonadota</taxon>
        <taxon>Gammaproteobacteria</taxon>
        <taxon>Alteromonadales</taxon>
        <taxon>Ferrimonadaceae</taxon>
        <taxon>Ferrimonas</taxon>
    </lineage>
</organism>
<dbReference type="InterPro" id="IPR036188">
    <property type="entry name" value="FAD/NAD-bd_sf"/>
</dbReference>
<reference evidence="2 3" key="1">
    <citation type="submission" date="2020-04" db="EMBL/GenBank/DDBJ databases">
        <title>Ferrimonas sp. S7 isolated from sea water.</title>
        <authorList>
            <person name="Bae S.S."/>
            <person name="Baek K."/>
        </authorList>
    </citation>
    <scope>NUCLEOTIDE SEQUENCE [LARGE SCALE GENOMIC DNA]</scope>
    <source>
        <strain evidence="2 3">S7</strain>
    </source>
</reference>
<sequence length="411" mass="46255">MNIAVVGAGVSGLVSAHLLGQRHKITLFEPEQWLGGHTHTVEVDGLAIDTGFIVFNDRTYPLFEKFLDQLGVAKRKAQMSFSVTDAQQDLEYNGHTLNTLFAQRRNLLRPQFWQMVWQILRFNKLGTELASSGNIPDVCLGEFLDNHGFDGWMVSHYLLPMGAAIWSASIDDMRRFPLQFFLRFFHHHGLLAVTNRPQWYTVQGGSWQYVKRLQQNPNFALEQGNGVQAVTRSADHVEVVDSQGKRWQFDEVVFACHSDQALALLTDATAAEQAVLGAIRYADNEVILHTDVSQLPQRRDAWASWNYQMGAGADKPVALSYNMNILQGLSSDKTYCVTLNPIKAIKPSSIIGKYRYAHPQFDLAAEAAKARRNEICGVNRSHFCGAYWYSGFHEDGVRSAVDVCRRFGLSL</sequence>
<feature type="domain" description="Amine oxidase" evidence="1">
    <location>
        <begin position="10"/>
        <end position="277"/>
    </location>
</feature>
<dbReference type="Pfam" id="PF01593">
    <property type="entry name" value="Amino_oxidase"/>
    <property type="match status" value="1"/>
</dbReference>
<dbReference type="InterPro" id="IPR050464">
    <property type="entry name" value="Zeta_carotene_desat/Oxidored"/>
</dbReference>
<dbReference type="GO" id="GO:0016491">
    <property type="term" value="F:oxidoreductase activity"/>
    <property type="evidence" value="ECO:0007669"/>
    <property type="project" value="InterPro"/>
</dbReference>
<dbReference type="Gene3D" id="3.30.70.1990">
    <property type="match status" value="1"/>
</dbReference>
<accession>A0A6H1U9F5</accession>
<dbReference type="PANTHER" id="PTHR42923">
    <property type="entry name" value="PROTOPORPHYRINOGEN OXIDASE"/>
    <property type="match status" value="1"/>
</dbReference>
<dbReference type="AlphaFoldDB" id="A0A6H1U9F5"/>
<gene>
    <name evidence="2" type="ORF">HER31_01420</name>
</gene>
<proteinExistence type="predicted"/>
<name>A0A6H1U9F5_9GAMM</name>
<evidence type="ECO:0000313" key="2">
    <source>
        <dbReference type="EMBL" id="QIZ75677.1"/>
    </source>
</evidence>
<keyword evidence="3" id="KW-1185">Reference proteome</keyword>
<dbReference type="PANTHER" id="PTHR42923:SF17">
    <property type="entry name" value="AMINE OXIDASE DOMAIN-CONTAINING PROTEIN"/>
    <property type="match status" value="1"/>
</dbReference>
<dbReference type="FunFam" id="1.10.405.20:FF:000001">
    <property type="entry name" value="Amine oxidase"/>
    <property type="match status" value="1"/>
</dbReference>
<protein>
    <submittedName>
        <fullName evidence="2">NAD(P)-binding protein</fullName>
    </submittedName>
</protein>
<dbReference type="InterPro" id="IPR002937">
    <property type="entry name" value="Amino_oxidase"/>
</dbReference>
<dbReference type="Gene3D" id="1.10.405.20">
    <property type="match status" value="1"/>
</dbReference>
<dbReference type="Proteomes" id="UP000501602">
    <property type="component" value="Chromosome"/>
</dbReference>